<gene>
    <name evidence="2" type="ORF">G4332_00745</name>
</gene>
<dbReference type="RefSeq" id="WP_173792758.1">
    <property type="nucleotide sequence ID" value="NZ_JAAIOC010000001.1"/>
</dbReference>
<dbReference type="AlphaFoldDB" id="A0AAP7AR35"/>
<feature type="compositionally biased region" description="Basic and acidic residues" evidence="1">
    <location>
        <begin position="762"/>
        <end position="772"/>
    </location>
</feature>
<reference evidence="2" key="1">
    <citation type="journal article" date="2020" name="Cell Host Microbe">
        <title>Functional and Genomic Variation between Human-Derived Isolates of Lachnospiraceae Reveals Inter- and Intra-Species Diversity.</title>
        <authorList>
            <person name="Sorbara M.T."/>
            <person name="Littmann E.R."/>
            <person name="Fontana E."/>
            <person name="Moody T.U."/>
            <person name="Kohout C.E."/>
            <person name="Gjonbalaj M."/>
            <person name="Eaton V."/>
            <person name="Seok R."/>
            <person name="Leiner I.M."/>
            <person name="Pamer E.G."/>
        </authorList>
    </citation>
    <scope>NUCLEOTIDE SEQUENCE</scope>
    <source>
        <strain evidence="2">MSK.10.16</strain>
    </source>
</reference>
<reference evidence="2" key="2">
    <citation type="submission" date="2020-02" db="EMBL/GenBank/DDBJ databases">
        <authorList>
            <person name="Littmann E."/>
            <person name="Sorbara M."/>
        </authorList>
    </citation>
    <scope>NUCLEOTIDE SEQUENCE</scope>
    <source>
        <strain evidence="2">MSK.10.16</strain>
    </source>
</reference>
<dbReference type="GO" id="GO:0005615">
    <property type="term" value="C:extracellular space"/>
    <property type="evidence" value="ECO:0007669"/>
    <property type="project" value="TreeGrafter"/>
</dbReference>
<accession>A0AAP7AR35</accession>
<dbReference type="InterPro" id="IPR050149">
    <property type="entry name" value="Collagen_superfamily"/>
</dbReference>
<evidence type="ECO:0000313" key="2">
    <source>
        <dbReference type="EMBL" id="NSE56665.1"/>
    </source>
</evidence>
<feature type="compositionally biased region" description="Low complexity" evidence="1">
    <location>
        <begin position="586"/>
        <end position="631"/>
    </location>
</feature>
<dbReference type="GO" id="GO:0030020">
    <property type="term" value="F:extracellular matrix structural constituent conferring tensile strength"/>
    <property type="evidence" value="ECO:0007669"/>
    <property type="project" value="TreeGrafter"/>
</dbReference>
<dbReference type="InterPro" id="IPR008160">
    <property type="entry name" value="Collagen"/>
</dbReference>
<dbReference type="PANTHER" id="PTHR24023:SF1082">
    <property type="entry name" value="COLLAGEN TRIPLE HELIX REPEAT"/>
    <property type="match status" value="1"/>
</dbReference>
<dbReference type="NCBIfam" id="TIGR01665">
    <property type="entry name" value="put_anti_recept"/>
    <property type="match status" value="1"/>
</dbReference>
<feature type="compositionally biased region" description="Basic and acidic residues" evidence="1">
    <location>
        <begin position="570"/>
        <end position="579"/>
    </location>
</feature>
<protein>
    <recommendedName>
        <fullName evidence="4">Prophage tail endopeptidase domain-containing protein</fullName>
    </recommendedName>
</protein>
<evidence type="ECO:0000313" key="3">
    <source>
        <dbReference type="Proteomes" id="UP000724058"/>
    </source>
</evidence>
<dbReference type="Pfam" id="PF01391">
    <property type="entry name" value="Collagen"/>
    <property type="match status" value="2"/>
</dbReference>
<dbReference type="GO" id="GO:0031012">
    <property type="term" value="C:extracellular matrix"/>
    <property type="evidence" value="ECO:0007669"/>
    <property type="project" value="TreeGrafter"/>
</dbReference>
<dbReference type="Gene3D" id="1.20.5.320">
    <property type="entry name" value="6-Phosphogluconate Dehydrogenase, domain 3"/>
    <property type="match status" value="1"/>
</dbReference>
<dbReference type="Proteomes" id="UP000724058">
    <property type="component" value="Unassembled WGS sequence"/>
</dbReference>
<dbReference type="PANTHER" id="PTHR24023">
    <property type="entry name" value="COLLAGEN ALPHA"/>
    <property type="match status" value="1"/>
</dbReference>
<comment type="caution">
    <text evidence="2">The sequence shown here is derived from an EMBL/GenBank/DDBJ whole genome shotgun (WGS) entry which is preliminary data.</text>
</comment>
<dbReference type="GO" id="GO:0030198">
    <property type="term" value="P:extracellular matrix organization"/>
    <property type="evidence" value="ECO:0007669"/>
    <property type="project" value="TreeGrafter"/>
</dbReference>
<organism evidence="2 3">
    <name type="scientific">Dorea longicatena</name>
    <dbReference type="NCBI Taxonomy" id="88431"/>
    <lineage>
        <taxon>Bacteria</taxon>
        <taxon>Bacillati</taxon>
        <taxon>Bacillota</taxon>
        <taxon>Clostridia</taxon>
        <taxon>Lachnospirales</taxon>
        <taxon>Lachnospiraceae</taxon>
        <taxon>Dorea</taxon>
    </lineage>
</organism>
<dbReference type="InterPro" id="IPR007119">
    <property type="entry name" value="Phage_tail_spike_N"/>
</dbReference>
<evidence type="ECO:0008006" key="4">
    <source>
        <dbReference type="Google" id="ProtNLM"/>
    </source>
</evidence>
<dbReference type="EMBL" id="JAAIOD010000001">
    <property type="protein sequence ID" value="NSE56665.1"/>
    <property type="molecule type" value="Genomic_DNA"/>
</dbReference>
<feature type="region of interest" description="Disordered" evidence="1">
    <location>
        <begin position="570"/>
        <end position="640"/>
    </location>
</feature>
<proteinExistence type="predicted"/>
<sequence length="1128" mass="121089">MIIYFADRAMNILGSASTGLPKGLIITNDKKTEEISEGVAIFECNLDYNFVNPDEDEEQEVDVKKLAAVGNFILKQSADSSEVEVYTIIDSTIDPIQRDASIYAEDAGLDLLNEVVGKYAADKAYNIAYYINKFAYDSGFEIGINEVSNLTRKLSWDGEDTATKRLLSVATQFDNAEIGFGFKVENMAVTGKYINVYKNRGNDSGVTLNVGKEVSGFRIKSSIADLATAYRCTGGTPEGSENPITLNGYKYDDGDFYVEGSYVKSRKALEKWSRYQIKTEKNKNDVGHIVKSFTYDTTSKSELCNRAVSSLKKICDEAVTYEVELLYLPDGVKVGDTVSIVDDDDNIYLTARLLKLEMSESNDTKEAELGDYVRQGSGIDAKVMELAERFEKIAKNRNFYTWTAFADDENGTGISANAYGKDYLGIATNRLAKEADLSDPTQYTWVKIKGEQGIPGTAGKDGKTTYFHMKYSAVPNPTSYSDMTETPNKYIGTYADYELDDSTDPSKYTWGKFQGDNGEDGADGIPGKNGENGETSYVHFAYATSADGKTGFSTTDTVGKTYMGQYADFEKADSEDPTKYRWSKFQGPQGPQGEQGPQGLQGLQGEKGEQGIPGPTGETGATGATGPQGPAGKDGTNGKTSYFHIKYSPVENPTSSQMSEIPNTYIGTYVDYTEQDSTDPSKYTWYRFQGLQGAQGTQGIPGTNGADGKTSYLHIKYSNDGGKTFTSNSGETVGDYIGQCTDFNRADPTTVGAYTWSKIKGETGAKGEKGDKGATGATGPQGPQGVKGDTGATGPQGVKGNTGPQGPQGPQGQTGTAGKDGQMLYATCDTAAGTVAKVASLAAGTLSLKAGATVAVKFTYANTASSPTLNIAGTGTKAMYIQGVRDVYWTDGATVTFTYDGINWRVASEPVYAPTATIGNAAGFNVFIDGTSVQVRKGTEELASFKGDEIRLGEGVDCAKVFIGDLEIGVDGAETYLRNSSTRISTKASHEGGSASVPSVVVNDTDTYVNGESMTALFTKVDNKTNREWTLLKNQTSAGNSTITVDVSQYSEFMITCGLASSTNGNYYRELASTIVPAQVLTSRSVVDHGSGSHQAYYSSAYNGGISYLSSNKIKIYNNGGITRLYAR</sequence>
<evidence type="ECO:0000256" key="1">
    <source>
        <dbReference type="SAM" id="MobiDB-lite"/>
    </source>
</evidence>
<feature type="compositionally biased region" description="Low complexity" evidence="1">
    <location>
        <begin position="802"/>
        <end position="816"/>
    </location>
</feature>
<feature type="region of interest" description="Disordered" evidence="1">
    <location>
        <begin position="762"/>
        <end position="818"/>
    </location>
</feature>
<name>A0AAP7AR35_9FIRM</name>